<evidence type="ECO:0000256" key="3">
    <source>
        <dbReference type="ARBA" id="ARBA00023125"/>
    </source>
</evidence>
<dbReference type="RefSeq" id="WP_068321226.1">
    <property type="nucleotide sequence ID" value="NZ_CP010835.1"/>
</dbReference>
<dbReference type="InterPro" id="IPR010163">
    <property type="entry name" value="Csa3"/>
</dbReference>
<reference evidence="6" key="1">
    <citation type="submission" date="2015-02" db="EMBL/GenBank/DDBJ databases">
        <title>Pyrococcus kukulkanii sp. nov., a novel hyperthermophilic archaeon isolated from a deep-sea hydrothermal vent at the Guaymas Basin.</title>
        <authorList>
            <person name="Oger P.M."/>
            <person name="Callac N."/>
            <person name="Jebbar M."/>
            <person name="Godfroy A."/>
        </authorList>
    </citation>
    <scope>NUCLEOTIDE SEQUENCE [LARGE SCALE GENOMIC DNA]</scope>
    <source>
        <strain evidence="6">NCB100</strain>
    </source>
</reference>
<evidence type="ECO:0000313" key="5">
    <source>
        <dbReference type="EMBL" id="AMM53713.1"/>
    </source>
</evidence>
<dbReference type="Pfam" id="PF03965">
    <property type="entry name" value="Penicillinase_R"/>
    <property type="match status" value="1"/>
</dbReference>
<dbReference type="GO" id="GO:0045892">
    <property type="term" value="P:negative regulation of DNA-templated transcription"/>
    <property type="evidence" value="ECO:0007669"/>
    <property type="project" value="InterPro"/>
</dbReference>
<reference evidence="5 6" key="2">
    <citation type="journal article" date="2016" name="Int. J. Syst. Evol. Microbiol.">
        <title>Pyrococcus kukulkanii sp. nov., a hyperthermophilic, piezophilic archaeon isolated from a deep-sea hydrothermal vent.</title>
        <authorList>
            <person name="Callac N."/>
            <person name="Oger P."/>
            <person name="Lesongeur F."/>
            <person name="Rattray J.E."/>
            <person name="Vannier P."/>
            <person name="Michoud G."/>
            <person name="Beauverger M."/>
            <person name="Gayet N."/>
            <person name="Rouxel O."/>
            <person name="Jebbar M."/>
            <person name="Godfroy A."/>
        </authorList>
    </citation>
    <scope>NUCLEOTIDE SEQUENCE [LARGE SCALE GENOMIC DNA]</scope>
    <source>
        <strain evidence="5 6">NCB100</strain>
    </source>
</reference>
<dbReference type="EMBL" id="CP010835">
    <property type="protein sequence ID" value="AMM53713.1"/>
    <property type="molecule type" value="Genomic_DNA"/>
</dbReference>
<keyword evidence="4" id="KW-0804">Transcription</keyword>
<keyword evidence="2" id="KW-0805">Transcription regulation</keyword>
<dbReference type="PATRIC" id="fig|1609559.3.peg.809"/>
<gene>
    <name evidence="5" type="ORF">TQ32_03885</name>
</gene>
<evidence type="ECO:0000256" key="2">
    <source>
        <dbReference type="ARBA" id="ARBA00023015"/>
    </source>
</evidence>
<dbReference type="InterPro" id="IPR036390">
    <property type="entry name" value="WH_DNA-bd_sf"/>
</dbReference>
<dbReference type="STRING" id="1609559.TQ32_03885"/>
<keyword evidence="3 5" id="KW-0238">DNA-binding</keyword>
<name>A0A127B8L2_9EURY</name>
<accession>A0A127B8L2</accession>
<dbReference type="GO" id="GO:0003677">
    <property type="term" value="F:DNA binding"/>
    <property type="evidence" value="ECO:0007669"/>
    <property type="project" value="UniProtKB-KW"/>
</dbReference>
<comment type="similarity">
    <text evidence="1">Belongs to the BlaI transcriptional regulatory family.</text>
</comment>
<dbReference type="InterPro" id="IPR005650">
    <property type="entry name" value="BlaI_family"/>
</dbReference>
<evidence type="ECO:0000256" key="1">
    <source>
        <dbReference type="ARBA" id="ARBA00011046"/>
    </source>
</evidence>
<dbReference type="OrthoDB" id="86244at2157"/>
<protein>
    <submittedName>
        <fullName evidence="5">DNA-binding protein</fullName>
    </submittedName>
</protein>
<organism evidence="5 6">
    <name type="scientific">Pyrococcus kukulkanii</name>
    <dbReference type="NCBI Taxonomy" id="1609559"/>
    <lineage>
        <taxon>Archaea</taxon>
        <taxon>Methanobacteriati</taxon>
        <taxon>Methanobacteriota</taxon>
        <taxon>Thermococci</taxon>
        <taxon>Thermococcales</taxon>
        <taxon>Thermococcaceae</taxon>
        <taxon>Pyrococcus</taxon>
    </lineage>
</organism>
<dbReference type="SUPFAM" id="SSF46785">
    <property type="entry name" value="Winged helix' DNA-binding domain"/>
    <property type="match status" value="1"/>
</dbReference>
<dbReference type="NCBIfam" id="TIGR01884">
    <property type="entry name" value="cas_HTH"/>
    <property type="match status" value="1"/>
</dbReference>
<dbReference type="AlphaFoldDB" id="A0A127B8L2"/>
<evidence type="ECO:0000256" key="4">
    <source>
        <dbReference type="ARBA" id="ARBA00023163"/>
    </source>
</evidence>
<dbReference type="InterPro" id="IPR036388">
    <property type="entry name" value="WH-like_DNA-bd_sf"/>
</dbReference>
<proteinExistence type="inferred from homology"/>
<dbReference type="KEGG" id="pyc:TQ32_03885"/>
<evidence type="ECO:0000313" key="6">
    <source>
        <dbReference type="Proteomes" id="UP000070587"/>
    </source>
</evidence>
<sequence length="214" mass="24762">MRYIATVGFHIDHIFKKDKIILPERLSKTDIDSSVIIYAFQEGASEKDIEMVRGTVTKAREKFEELGIPCLLMEVKNPYEFYKNVQAFKELLIPKTIINLTGGRRILGLELFYAAIQRKDIIESVFYVPKNGTPIELPIVDPEKNLTPLEREILSILREYKKPVSISDIRNVLENRNGTRYSTAAISQYVSRLEKKGYVKKKRKGRRVFVKPLL</sequence>
<dbReference type="GeneID" id="28490946"/>
<dbReference type="Proteomes" id="UP000070587">
    <property type="component" value="Chromosome"/>
</dbReference>
<dbReference type="Gene3D" id="1.10.10.10">
    <property type="entry name" value="Winged helix-like DNA-binding domain superfamily/Winged helix DNA-binding domain"/>
    <property type="match status" value="1"/>
</dbReference>